<dbReference type="PANTHER" id="PTHR43092:SF6">
    <property type="entry name" value="BLR1280 PROTEIN"/>
    <property type="match status" value="1"/>
</dbReference>
<dbReference type="InterPro" id="IPR015424">
    <property type="entry name" value="PyrdxlP-dep_Trfase"/>
</dbReference>
<dbReference type="GO" id="GO:0031071">
    <property type="term" value="F:cysteine desulfurase activity"/>
    <property type="evidence" value="ECO:0007669"/>
    <property type="project" value="UniProtKB-EC"/>
</dbReference>
<dbReference type="InterPro" id="IPR006311">
    <property type="entry name" value="TAT_signal"/>
</dbReference>
<dbReference type="SUPFAM" id="SSF53383">
    <property type="entry name" value="PLP-dependent transferases"/>
    <property type="match status" value="1"/>
</dbReference>
<proteinExistence type="predicted"/>
<feature type="domain" description="Aminotransferase class V" evidence="2">
    <location>
        <begin position="78"/>
        <end position="381"/>
    </location>
</feature>
<sequence>MTINRRNVMIGAAALSVAAPLRASPSGQTEAKPDDEAYWRQIAAQYDVTPDVIQLENGNWGIMARPVLTAYERAIERVNRENSFYSRRAMGPDLRAVRNRVAAALGVDAGEIALTRNATEALQALIDGYNRLRPGDAVLHADLDYDSIQGCFDGLKARRGVDIVRIALPEPATWQSLIDAYARAFDANPRVRLVLLTHLSHRTGLALPVREIVAMARARGIDAIVDAAHSWGQLDFAFADLGVDFAGFNLHKWMGAPLGVGVMYLRKTRVRDIDPDPANGAGDPDDVQARVHTGTGDFAAQLTVPDALAFQDAIGVAPRAARLRLLRDRWAERLRGLDGLEILTPADPRLHGGITSFRIRGRVSVADNIAIARTLLDEFGIFTVHRVGVTAGACVRVTPALFTTPAQIDALAAALRTLTPRLARA</sequence>
<evidence type="ECO:0000313" key="3">
    <source>
        <dbReference type="EMBL" id="CUS44821.1"/>
    </source>
</evidence>
<dbReference type="EMBL" id="CZQE01000182">
    <property type="protein sequence ID" value="CUS44821.1"/>
    <property type="molecule type" value="Genomic_DNA"/>
</dbReference>
<name>A0A160TK51_9ZZZZ</name>
<keyword evidence="1" id="KW-0663">Pyridoxal phosphate</keyword>
<organism evidence="3">
    <name type="scientific">hydrothermal vent metagenome</name>
    <dbReference type="NCBI Taxonomy" id="652676"/>
    <lineage>
        <taxon>unclassified sequences</taxon>
        <taxon>metagenomes</taxon>
        <taxon>ecological metagenomes</taxon>
    </lineage>
</organism>
<dbReference type="AlphaFoldDB" id="A0A160TK51"/>
<gene>
    <name evidence="3" type="ORF">MGWOODY_Smn3365</name>
</gene>
<evidence type="ECO:0000259" key="2">
    <source>
        <dbReference type="Pfam" id="PF00266"/>
    </source>
</evidence>
<reference evidence="3" key="1">
    <citation type="submission" date="2015-10" db="EMBL/GenBank/DDBJ databases">
        <authorList>
            <person name="Gilbert D.G."/>
        </authorList>
    </citation>
    <scope>NUCLEOTIDE SEQUENCE</scope>
</reference>
<keyword evidence="3" id="KW-0808">Transferase</keyword>
<accession>A0A160TK51</accession>
<dbReference type="Pfam" id="PF00266">
    <property type="entry name" value="Aminotran_5"/>
    <property type="match status" value="1"/>
</dbReference>
<dbReference type="Gene3D" id="3.40.640.10">
    <property type="entry name" value="Type I PLP-dependent aspartate aminotransferase-like (Major domain)"/>
    <property type="match status" value="1"/>
</dbReference>
<evidence type="ECO:0000256" key="1">
    <source>
        <dbReference type="ARBA" id="ARBA00022898"/>
    </source>
</evidence>
<dbReference type="EC" id="2.8.1.7" evidence="3"/>
<dbReference type="InterPro" id="IPR000192">
    <property type="entry name" value="Aminotrans_V_dom"/>
</dbReference>
<dbReference type="PROSITE" id="PS51318">
    <property type="entry name" value="TAT"/>
    <property type="match status" value="1"/>
</dbReference>
<dbReference type="PANTHER" id="PTHR43092">
    <property type="entry name" value="L-CYSTEINE DESULFHYDRASE"/>
    <property type="match status" value="1"/>
</dbReference>
<protein>
    <submittedName>
        <fullName evidence="3">Cysteine desulfurase</fullName>
        <ecNumber evidence="3">2.8.1.7</ecNumber>
    </submittedName>
</protein>
<dbReference type="InterPro" id="IPR015422">
    <property type="entry name" value="PyrdxlP-dep_Trfase_small"/>
</dbReference>
<dbReference type="InterPro" id="IPR015421">
    <property type="entry name" value="PyrdxlP-dep_Trfase_major"/>
</dbReference>
<dbReference type="Gene3D" id="3.90.1150.10">
    <property type="entry name" value="Aspartate Aminotransferase, domain 1"/>
    <property type="match status" value="1"/>
</dbReference>